<protein>
    <recommendedName>
        <fullName evidence="4">Rhamnosyl transferase</fullName>
    </recommendedName>
</protein>
<dbReference type="AlphaFoldDB" id="A0A7T4A183"/>
<dbReference type="EMBL" id="CP065989">
    <property type="protein sequence ID" value="QQB15436.1"/>
    <property type="molecule type" value="Genomic_DNA"/>
</dbReference>
<evidence type="ECO:0008006" key="4">
    <source>
        <dbReference type="Google" id="ProtNLM"/>
    </source>
</evidence>
<evidence type="ECO:0000256" key="1">
    <source>
        <dbReference type="SAM" id="MobiDB-lite"/>
    </source>
</evidence>
<organism evidence="2 3">
    <name type="scientific">Brevibacterium casei</name>
    <dbReference type="NCBI Taxonomy" id="33889"/>
    <lineage>
        <taxon>Bacteria</taxon>
        <taxon>Bacillati</taxon>
        <taxon>Actinomycetota</taxon>
        <taxon>Actinomycetes</taxon>
        <taxon>Micrococcales</taxon>
        <taxon>Brevibacteriaceae</taxon>
        <taxon>Brevibacterium</taxon>
    </lineage>
</organism>
<dbReference type="RefSeq" id="WP_198500424.1">
    <property type="nucleotide sequence ID" value="NZ_CP065989.1"/>
</dbReference>
<feature type="region of interest" description="Disordered" evidence="1">
    <location>
        <begin position="130"/>
        <end position="153"/>
    </location>
</feature>
<dbReference type="Proteomes" id="UP000595374">
    <property type="component" value="Chromosome"/>
</dbReference>
<proteinExistence type="predicted"/>
<dbReference type="InterPro" id="IPR021466">
    <property type="entry name" value="Put_rhamnosyl_transferase"/>
</dbReference>
<evidence type="ECO:0000313" key="3">
    <source>
        <dbReference type="Proteomes" id="UP000595374"/>
    </source>
</evidence>
<reference evidence="2 3" key="1">
    <citation type="submission" date="2020-12" db="EMBL/GenBank/DDBJ databases">
        <title>FDA dAtabase for Regulatory Grade micrObial Sequences (FDA-ARGOS): Supporting development and validation of Infectious Disease Dx tests.</title>
        <authorList>
            <person name="Sproer C."/>
            <person name="Gronow S."/>
            <person name="Severitt S."/>
            <person name="Schroder I."/>
            <person name="Tallon L."/>
            <person name="Sadzewicz L."/>
            <person name="Zhao X."/>
            <person name="Boylan J."/>
            <person name="Ott S."/>
            <person name="Bowen H."/>
            <person name="Vavikolanu K."/>
            <person name="Mehta A."/>
            <person name="Aluvathingal J."/>
            <person name="Nadendla S."/>
            <person name="Lowell S."/>
            <person name="Myers T."/>
            <person name="Yan Y."/>
            <person name="Sichtig H."/>
        </authorList>
    </citation>
    <scope>NUCLEOTIDE SEQUENCE [LARGE SCALE GENOMIC DNA]</scope>
    <source>
        <strain evidence="2 3">FDAARGOS_990</strain>
    </source>
</reference>
<gene>
    <name evidence="2" type="ORF">I6H47_05700</name>
</gene>
<evidence type="ECO:0000313" key="2">
    <source>
        <dbReference type="EMBL" id="QQB15436.1"/>
    </source>
</evidence>
<accession>A0A7T4A183</accession>
<name>A0A7T4A183_9MICO</name>
<sequence length="392" mass="43825">MAVSTRTVLVTRMGVGVFDPLWWKARLGLFRSVTAASVAAMGDRDLVWAVLVDADLPTPILSDIHDVFDERGLSDRVRFHFVPDHSHLSDAVRHAVRAETHPRQPIHAQLLDDDDAISSRLHDSHLAAFEPQTRGAQAATTPRGVGIDAPRGTRGELVYPSHVPNTTFFGSAEDVGDLMLSSHRKWLRTAVQRGGLAHSVESATDDWLYLYHQQGDGDYESRIAEFGGAMRPLGPSDLDPFGIDLDDFRDSVRAHSSTPPTMGLTWRRTQPQQYELLDLRKRAQAIKGQCVRINSDIFGDSVPFFYLRSPVPRRRRPVGSTEFLGVGTPGTRIELWLKGSRDFKRMGTAQCDPQDGTWSITQNFRAARWQIELRQIARETVANTLSYVLHVA</sequence>
<dbReference type="Pfam" id="PF11316">
    <property type="entry name" value="Rhamno_transf"/>
    <property type="match status" value="1"/>
</dbReference>